<evidence type="ECO:0000313" key="9">
    <source>
        <dbReference type="WormBase" id="C49A1.3"/>
    </source>
</evidence>
<accession>O17671</accession>
<dbReference type="Pfam" id="PF01062">
    <property type="entry name" value="Bestrophin"/>
    <property type="match status" value="1"/>
</dbReference>
<dbReference type="InParanoid" id="O17671"/>
<feature type="transmembrane region" description="Helical" evidence="6">
    <location>
        <begin position="279"/>
        <end position="299"/>
    </location>
</feature>
<feature type="transmembrane region" description="Helical" evidence="6">
    <location>
        <begin position="12"/>
        <end position="33"/>
    </location>
</feature>
<keyword evidence="6" id="KW-0868">Chloride</keyword>
<dbReference type="FunCoup" id="O17671">
    <property type="interactions" value="4"/>
</dbReference>
<dbReference type="InterPro" id="IPR000615">
    <property type="entry name" value="Bestrophin"/>
</dbReference>
<keyword evidence="2 6" id="KW-0812">Transmembrane</keyword>
<comment type="function">
    <text evidence="6">Forms chloride channels.</text>
</comment>
<keyword evidence="6" id="KW-0406">Ion transport</keyword>
<evidence type="ECO:0000313" key="7">
    <source>
        <dbReference type="EMBL" id="CAB05708.1"/>
    </source>
</evidence>
<dbReference type="Proteomes" id="UP000001940">
    <property type="component" value="Chromosome I"/>
</dbReference>
<dbReference type="OrthoDB" id="201595at2759"/>
<dbReference type="AlphaFoldDB" id="O17671"/>
<protein>
    <recommendedName>
        <fullName evidence="6">Bestrophin homolog</fullName>
    </recommendedName>
</protein>
<reference evidence="7 8" key="1">
    <citation type="journal article" date="1998" name="Science">
        <title>Genome sequence of the nematode C. elegans: a platform for investigating biology.</title>
        <authorList>
            <consortium name="The C. elegans sequencing consortium"/>
            <person name="Sulson J.E."/>
            <person name="Waterston R."/>
        </authorList>
    </citation>
    <scope>NUCLEOTIDE SEQUENCE [LARGE SCALE GENOMIC DNA]</scope>
    <source>
        <strain evidence="7 8">Bristol N2</strain>
    </source>
</reference>
<keyword evidence="6" id="KW-0407">Ion channel</keyword>
<dbReference type="PaxDb" id="6239-C49A1.3"/>
<keyword evidence="4 6" id="KW-0472">Membrane</keyword>
<evidence type="ECO:0000313" key="8">
    <source>
        <dbReference type="Proteomes" id="UP000001940"/>
    </source>
</evidence>
<dbReference type="UCSC" id="C49A1.3">
    <property type="organism name" value="c. elegans"/>
</dbReference>
<dbReference type="Bgee" id="WBGene00008186">
    <property type="expression patterns" value="Expressed in material anatomical entity and 2 other cell types or tissues"/>
</dbReference>
<evidence type="ECO:0000256" key="2">
    <source>
        <dbReference type="ARBA" id="ARBA00022692"/>
    </source>
</evidence>
<dbReference type="WormBase" id="C49A1.3">
    <property type="protein sequence ID" value="CE08829"/>
    <property type="gene ID" value="WBGene00008186"/>
    <property type="gene designation" value="best-11"/>
</dbReference>
<feature type="transmembrane region" description="Helical" evidence="6">
    <location>
        <begin position="76"/>
        <end position="92"/>
    </location>
</feature>
<dbReference type="STRING" id="6239.C49A1.3.1"/>
<dbReference type="InterPro" id="IPR021134">
    <property type="entry name" value="Bestrophin-like"/>
</dbReference>
<dbReference type="HOGENOM" id="CLU_018069_0_1_1"/>
<sequence length="444" mass="50979">MTIAYYARLNKIAIWNSFMIVFAFWKGSIWKIILDEVGTWYLIYLCIAGIYRFYLSAEQQEIFSSFIRDLQDKHNVCVPMQFMLGYFIGMVGERWGESFENVSYIEKVALSVAAFIPGVVNIHNRRNIIRYMVLSQILGIRQISALVKKRFPNNDALVTAGLLHETERKKLEKVPCAVYAESFVPIIWALKILQKYEEAEERTFKADNPREEFGGTGVYDTVYAEITEFHEKTATLSTYDTTPIPLAYSQIVIFSVRLYFFICLFTRQHLDMDDTYLELVFSLFPLLTIMQFIFMVGCMKVSSVLINPMGEDDDNYECNYVFDRNLFVGMEIVGWVKENPAKTHPDLDGRNIIDIDNRPYYPKYGDKFDGKNKAYVGSYKHVPFPHKAMSKLPLDAQQVQGKKKRVGTCLSCNLTLKEPNTSAEEPEAAIVASPGAVVLHVQPQ</sequence>
<dbReference type="GO" id="GO:0034707">
    <property type="term" value="C:chloride channel complex"/>
    <property type="evidence" value="ECO:0007669"/>
    <property type="project" value="UniProtKB-KW"/>
</dbReference>
<feature type="transmembrane region" description="Helical" evidence="6">
    <location>
        <begin position="39"/>
        <end position="55"/>
    </location>
</feature>
<keyword evidence="8" id="KW-1185">Reference proteome</keyword>
<dbReference type="RefSeq" id="NP_493482.1">
    <property type="nucleotide sequence ID" value="NM_061081.3"/>
</dbReference>
<name>O17671_CAEEL</name>
<comment type="caution">
    <text evidence="6">Lacks conserved residue(s) required for the propagation of feature annotation.</text>
</comment>
<keyword evidence="6" id="KW-0869">Chloride channel</keyword>
<evidence type="ECO:0000256" key="6">
    <source>
        <dbReference type="RuleBase" id="RU363126"/>
    </source>
</evidence>
<feature type="transmembrane region" description="Helical" evidence="6">
    <location>
        <begin position="104"/>
        <end position="122"/>
    </location>
</feature>
<dbReference type="GO" id="GO:1902476">
    <property type="term" value="P:chloride transmembrane transport"/>
    <property type="evidence" value="ECO:0000318"/>
    <property type="project" value="GO_Central"/>
</dbReference>
<dbReference type="KEGG" id="cel:CELE_C49A1.3"/>
<organism evidence="7 8">
    <name type="scientific">Caenorhabditis elegans</name>
    <dbReference type="NCBI Taxonomy" id="6239"/>
    <lineage>
        <taxon>Eukaryota</taxon>
        <taxon>Metazoa</taxon>
        <taxon>Ecdysozoa</taxon>
        <taxon>Nematoda</taxon>
        <taxon>Chromadorea</taxon>
        <taxon>Rhabditida</taxon>
        <taxon>Rhabditina</taxon>
        <taxon>Rhabditomorpha</taxon>
        <taxon>Rhabditoidea</taxon>
        <taxon>Rhabditidae</taxon>
        <taxon>Peloderinae</taxon>
        <taxon>Caenorhabditis</taxon>
    </lineage>
</organism>
<comment type="similarity">
    <text evidence="5 6">Belongs to the anion channel-forming bestrophin (TC 1.A.46) family. Calcium-sensitive chloride channel subfamily.</text>
</comment>
<dbReference type="eggNOG" id="KOG3547">
    <property type="taxonomic scope" value="Eukaryota"/>
</dbReference>
<comment type="subcellular location">
    <subcellularLocation>
        <location evidence="6">Cell membrane</location>
        <topology evidence="6">Multi-pass membrane protein</topology>
    </subcellularLocation>
    <subcellularLocation>
        <location evidence="1">Membrane</location>
        <topology evidence="1">Multi-pass membrane protein</topology>
    </subcellularLocation>
</comment>
<proteinExistence type="inferred from homology"/>
<dbReference type="PhylomeDB" id="O17671"/>
<dbReference type="GO" id="GO:0005886">
    <property type="term" value="C:plasma membrane"/>
    <property type="evidence" value="ECO:0000318"/>
    <property type="project" value="GO_Central"/>
</dbReference>
<evidence type="ECO:0000256" key="3">
    <source>
        <dbReference type="ARBA" id="ARBA00022989"/>
    </source>
</evidence>
<dbReference type="PANTHER" id="PTHR10736:SF58">
    <property type="entry name" value="BESTROPHIN HOMOLOG-RELATED"/>
    <property type="match status" value="1"/>
</dbReference>
<feature type="transmembrane region" description="Helical" evidence="6">
    <location>
        <begin position="246"/>
        <end position="267"/>
    </location>
</feature>
<dbReference type="CTD" id="173292"/>
<dbReference type="AGR" id="WB:WBGene00008186"/>
<dbReference type="GeneID" id="173292"/>
<keyword evidence="3 6" id="KW-1133">Transmembrane helix</keyword>
<dbReference type="GO" id="GO:0005254">
    <property type="term" value="F:chloride channel activity"/>
    <property type="evidence" value="ECO:0000318"/>
    <property type="project" value="GO_Central"/>
</dbReference>
<keyword evidence="6" id="KW-0813">Transport</keyword>
<dbReference type="SMR" id="O17671"/>
<evidence type="ECO:0000256" key="5">
    <source>
        <dbReference type="ARBA" id="ARBA00034769"/>
    </source>
</evidence>
<evidence type="ECO:0000256" key="4">
    <source>
        <dbReference type="ARBA" id="ARBA00023136"/>
    </source>
</evidence>
<dbReference type="PIR" id="T20048">
    <property type="entry name" value="T20048"/>
</dbReference>
<evidence type="ECO:0000256" key="1">
    <source>
        <dbReference type="ARBA" id="ARBA00004141"/>
    </source>
</evidence>
<dbReference type="EMBL" id="BX284601">
    <property type="protein sequence ID" value="CAB05708.1"/>
    <property type="molecule type" value="Genomic_DNA"/>
</dbReference>
<gene>
    <name evidence="7 9" type="primary">best-11</name>
    <name evidence="9" type="ORF">C49A1.3</name>
    <name evidence="7" type="ORF">CELE_C49A1.3</name>
</gene>
<dbReference type="PANTHER" id="PTHR10736">
    <property type="entry name" value="BESTROPHIN"/>
    <property type="match status" value="1"/>
</dbReference>
<keyword evidence="6" id="KW-1003">Cell membrane</keyword>